<evidence type="ECO:0000256" key="1">
    <source>
        <dbReference type="SAM" id="SignalP"/>
    </source>
</evidence>
<dbReference type="RefSeq" id="WP_014804182.1">
    <property type="nucleotide sequence ID" value="NC_018020.1"/>
</dbReference>
<dbReference type="InterPro" id="IPR008947">
    <property type="entry name" value="PLipase_C/P1_nuclease_dom_sf"/>
</dbReference>
<dbReference type="OrthoDB" id="8700905at2"/>
<name>I4B8S4_TURPD</name>
<dbReference type="EMBL" id="CP002959">
    <property type="protein sequence ID" value="AFM13681.1"/>
    <property type="molecule type" value="Genomic_DNA"/>
</dbReference>
<dbReference type="AlphaFoldDB" id="I4B8S4"/>
<dbReference type="STRING" id="869212.Turpa_3042"/>
<feature type="signal peptide" evidence="1">
    <location>
        <begin position="1"/>
        <end position="19"/>
    </location>
</feature>
<dbReference type="GO" id="GO:0016788">
    <property type="term" value="F:hydrolase activity, acting on ester bonds"/>
    <property type="evidence" value="ECO:0007669"/>
    <property type="project" value="InterPro"/>
</dbReference>
<proteinExistence type="predicted"/>
<sequence>MKKFTAIVLMLLTASTAFAWKGQTHSRLSQDAIDLLNSMTSNPQAQAAVQKLITRYGSLSAAKTAYGNQAKDEDIPQPNYPLGNDIWFDAWWSWSRNGSPSLFGLVDVAYYVALSHFVNAFNASPYTDSHAQKPMGYNYYRSRTLYNLVGDNATGDYDWVSEVYNYNLNPTSDTISRMRNLCGGSCRFSTSGFDKDYQDVNHVSGASACAALIDGPVGYVASGNLTLIARCYHYIEDASQPHHAGAYYGKDHTDFEGFVEDNYYNPSYKISQTAAKLAEAQALYPLFANMSAENIVKNMAQWSTTNCYAVYTNDYTSNEVACAEKLLPRIRAAVAAVTAQSIARRP</sequence>
<evidence type="ECO:0000313" key="2">
    <source>
        <dbReference type="EMBL" id="AFM13681.1"/>
    </source>
</evidence>
<keyword evidence="3" id="KW-1185">Reference proteome</keyword>
<reference evidence="2 3" key="1">
    <citation type="submission" date="2012-06" db="EMBL/GenBank/DDBJ databases">
        <title>The complete chromosome of genome of Turneriella parva DSM 21527.</title>
        <authorList>
            <consortium name="US DOE Joint Genome Institute (JGI-PGF)"/>
            <person name="Lucas S."/>
            <person name="Han J."/>
            <person name="Lapidus A."/>
            <person name="Bruce D."/>
            <person name="Goodwin L."/>
            <person name="Pitluck S."/>
            <person name="Peters L."/>
            <person name="Kyrpides N."/>
            <person name="Mavromatis K."/>
            <person name="Ivanova N."/>
            <person name="Mikhailova N."/>
            <person name="Chertkov O."/>
            <person name="Detter J.C."/>
            <person name="Tapia R."/>
            <person name="Han C."/>
            <person name="Land M."/>
            <person name="Hauser L."/>
            <person name="Markowitz V."/>
            <person name="Cheng J.-F."/>
            <person name="Hugenholtz P."/>
            <person name="Woyke T."/>
            <person name="Wu D."/>
            <person name="Gronow S."/>
            <person name="Wellnitz S."/>
            <person name="Brambilla E."/>
            <person name="Klenk H.-P."/>
            <person name="Eisen J.A."/>
        </authorList>
    </citation>
    <scope>NUCLEOTIDE SEQUENCE [LARGE SCALE GENOMIC DNA]</scope>
    <source>
        <strain evidence="3">ATCC BAA-1111 / DSM 21527 / NCTC 11395 / H</strain>
    </source>
</reference>
<feature type="chain" id="PRO_5003686033" evidence="1">
    <location>
        <begin position="20"/>
        <end position="346"/>
    </location>
</feature>
<dbReference type="SUPFAM" id="SSF48537">
    <property type="entry name" value="Phospholipase C/P1 nuclease"/>
    <property type="match status" value="1"/>
</dbReference>
<dbReference type="HOGENOM" id="CLU_801540_0_0_12"/>
<organism evidence="2 3">
    <name type="scientific">Turneriella parva (strain ATCC BAA-1111 / DSM 21527 / NCTC 11395 / H)</name>
    <name type="common">Leptospira parva</name>
    <dbReference type="NCBI Taxonomy" id="869212"/>
    <lineage>
        <taxon>Bacteria</taxon>
        <taxon>Pseudomonadati</taxon>
        <taxon>Spirochaetota</taxon>
        <taxon>Spirochaetia</taxon>
        <taxon>Leptospirales</taxon>
        <taxon>Leptospiraceae</taxon>
        <taxon>Turneriella</taxon>
    </lineage>
</organism>
<dbReference type="Proteomes" id="UP000006048">
    <property type="component" value="Chromosome"/>
</dbReference>
<protein>
    <submittedName>
        <fullName evidence="2">Uncharacterized protein</fullName>
    </submittedName>
</protein>
<keyword evidence="1" id="KW-0732">Signal</keyword>
<evidence type="ECO:0000313" key="3">
    <source>
        <dbReference type="Proteomes" id="UP000006048"/>
    </source>
</evidence>
<dbReference type="KEGG" id="tpx:Turpa_3042"/>
<gene>
    <name evidence="2" type="ordered locus">Turpa_3042</name>
</gene>
<accession>I4B8S4</accession>
<dbReference type="Gene3D" id="1.10.575.10">
    <property type="entry name" value="P1 Nuclease"/>
    <property type="match status" value="1"/>
</dbReference>